<dbReference type="STRING" id="1387277.SAMN06295998_11579"/>
<keyword evidence="3" id="KW-1185">Reference proteome</keyword>
<organism evidence="2 3">
    <name type="scientific">Primorskyibacter flagellatus</name>
    <dbReference type="NCBI Taxonomy" id="1387277"/>
    <lineage>
        <taxon>Bacteria</taxon>
        <taxon>Pseudomonadati</taxon>
        <taxon>Pseudomonadota</taxon>
        <taxon>Alphaproteobacteria</taxon>
        <taxon>Rhodobacterales</taxon>
        <taxon>Roseobacteraceae</taxon>
        <taxon>Primorskyibacter</taxon>
    </lineage>
</organism>
<dbReference type="GO" id="GO:0017168">
    <property type="term" value="F:5-oxoprolinase (ATP-hydrolyzing) activity"/>
    <property type="evidence" value="ECO:0007669"/>
    <property type="project" value="TreeGrafter"/>
</dbReference>
<feature type="domain" description="Acetophenone carboxylase-like C-terminal" evidence="1">
    <location>
        <begin position="5"/>
        <end position="118"/>
    </location>
</feature>
<name>A0A1W2DLV5_9RHOB</name>
<evidence type="ECO:0000313" key="3">
    <source>
        <dbReference type="Proteomes" id="UP000192330"/>
    </source>
</evidence>
<dbReference type="AlphaFoldDB" id="A0A1W2DLV5"/>
<dbReference type="GO" id="GO:0006749">
    <property type="term" value="P:glutathione metabolic process"/>
    <property type="evidence" value="ECO:0007669"/>
    <property type="project" value="TreeGrafter"/>
</dbReference>
<dbReference type="GO" id="GO:0005829">
    <property type="term" value="C:cytosol"/>
    <property type="evidence" value="ECO:0007669"/>
    <property type="project" value="TreeGrafter"/>
</dbReference>
<evidence type="ECO:0000259" key="1">
    <source>
        <dbReference type="Pfam" id="PF19278"/>
    </source>
</evidence>
<sequence>SAPSKVTDIEALIDGFHSEHQREFNFRRDDAPVSIFRVGLTATGMVPKAELQKHEVRKNKPKTDKTRDVWFDGKAHTAMIFERENLTAGATFDGPAIVEQFDSTTVIPPNTTAEVDQYMNILIRVQE</sequence>
<gene>
    <name evidence="2" type="ORF">SAMN06295998_11579</name>
</gene>
<dbReference type="InterPro" id="IPR049517">
    <property type="entry name" value="ACX-like_C"/>
</dbReference>
<protein>
    <recommendedName>
        <fullName evidence="1">Acetophenone carboxylase-like C-terminal domain-containing protein</fullName>
    </recommendedName>
</protein>
<dbReference type="Pfam" id="PF19278">
    <property type="entry name" value="Hydant_A_C"/>
    <property type="match status" value="1"/>
</dbReference>
<dbReference type="PANTHER" id="PTHR11365:SF23">
    <property type="entry name" value="HYPOTHETICAL 5-OXOPROLINASE (EUROFUNG)-RELATED"/>
    <property type="match status" value="1"/>
</dbReference>
<dbReference type="EMBL" id="FWYD01000015">
    <property type="protein sequence ID" value="SMC98524.1"/>
    <property type="molecule type" value="Genomic_DNA"/>
</dbReference>
<dbReference type="InterPro" id="IPR045079">
    <property type="entry name" value="Oxoprolinase-like"/>
</dbReference>
<dbReference type="PANTHER" id="PTHR11365">
    <property type="entry name" value="5-OXOPROLINASE RELATED"/>
    <property type="match status" value="1"/>
</dbReference>
<accession>A0A1W2DLV5</accession>
<feature type="non-terminal residue" evidence="2">
    <location>
        <position position="1"/>
    </location>
</feature>
<proteinExistence type="predicted"/>
<reference evidence="2 3" key="1">
    <citation type="submission" date="2017-04" db="EMBL/GenBank/DDBJ databases">
        <authorList>
            <person name="Afonso C.L."/>
            <person name="Miller P.J."/>
            <person name="Scott M.A."/>
            <person name="Spackman E."/>
            <person name="Goraichik I."/>
            <person name="Dimitrov K.M."/>
            <person name="Suarez D.L."/>
            <person name="Swayne D.E."/>
        </authorList>
    </citation>
    <scope>NUCLEOTIDE SEQUENCE [LARGE SCALE GENOMIC DNA]</scope>
    <source>
        <strain evidence="2 3">CGMCC 1.12644</strain>
    </source>
</reference>
<dbReference type="Proteomes" id="UP000192330">
    <property type="component" value="Unassembled WGS sequence"/>
</dbReference>
<evidence type="ECO:0000313" key="2">
    <source>
        <dbReference type="EMBL" id="SMC98524.1"/>
    </source>
</evidence>